<evidence type="ECO:0000259" key="4">
    <source>
        <dbReference type="PROSITE" id="PS51232"/>
    </source>
</evidence>
<dbReference type="OrthoDB" id="1104827at2759"/>
<evidence type="ECO:0000313" key="7">
    <source>
        <dbReference type="Proteomes" id="UP000245609"/>
    </source>
</evidence>
<feature type="compositionally biased region" description="Polar residues" evidence="3">
    <location>
        <begin position="1105"/>
        <end position="1141"/>
    </location>
</feature>
<dbReference type="PANTHER" id="PTHR47102">
    <property type="entry name" value="PROTEIN BNI1"/>
    <property type="match status" value="1"/>
</dbReference>
<dbReference type="SMART" id="SM01139">
    <property type="entry name" value="Drf_FH3"/>
    <property type="match status" value="1"/>
</dbReference>
<name>A0A2T9ZA98_9FUNG</name>
<gene>
    <name evidence="6" type="ORF">BB560_004089</name>
</gene>
<dbReference type="GO" id="GO:0031267">
    <property type="term" value="F:small GTPase binding"/>
    <property type="evidence" value="ECO:0007669"/>
    <property type="project" value="InterPro"/>
</dbReference>
<sequence>MSRTSKKSDKSIKGFFSGSDRKSSQNEAKNLSLPMAPPGSIRAFFNTVASNRNSSATVKSSDSSTSLKSFHSAPIEEGNQSSSASVVDFTNSDRIDFELEQMMHDMNLKEEQRDKMRNMTTDKKILLIQSKSQYSEFKGDKAKPGAFCRILKYSEPNTIDNKSLVHLRVCLTTQPILWVQEFVERGGLEILTEILAKISTPPKRLNAFADTTELEIIRCMKVIMNIEWGAQEAIEIPGCISTLCFSLDSRNIMVRKIAAEILTFVCYCHDQTGYRQVLKGLEHFRLVRSESLPFGAWLNPFQKSVDQQLSFLKLNASFSQVDSSILEKETIDMSVANMILVNSILSLCEDANTRISYRSMLEQSGIHDVIIKLRKFKNEMIDLQIENFETELKQDYQEMLETYDAQEVESETDPDAVLASLKSLLDSDEKSSEQLLSVIQNLILLHDPTYGGQSNIKDLGDPSIGEENVFIKRLEIVDDLVNRVGIENKIPTNLSILSERQNNVRDIINSFSNQEAYEEAIKETIDLRKNLEETKLLNAQLEIEISNKSDGLVGNLKGKIHALEDLLRVSRHSIEGLQTQNKELRKKFTERLLKQENRLKQILRAAEKAANDVEVLTAQRNSLQLENAALRNPYVWNVDTYQNQSNVALDLNKLENEIQLLKDSSDESNSVSSKRAVIEKSLLGSNNPAQAVNRSNTIKTATTNRPKAPKRSLAPKKTSKPEISVDLSENEQLPPLPGNRSDDLAYGLESKSSEKSAAESGKSLETGPASPLDEQEDNKNIPHSVGSEKNLSSPILTSPSQSLSLPQPISASSPTPNAPAADLATLFSSQDSISNISLLLPLPRKELRHIPKKKLKMLPWDKMSDREQLNRTLWLKYDDVSLKSESEIENDNILSENILRQFLIYTPTPEEKALLAAQKQNTDSLARADRFLVEMSSVFRYEKRLNVMITRLSWNEFYSDLDLEIESVTIASESVSNSKSLHGILGIILTIGNFMNGTSFRGGAYGFRVKSLTSLMDTKATDNKTTLLHFLVTIIEDAFPEFLDFLKDLKPVEKACKVSIQEMRIELNDLSERLEEAKKELNLHIEKQGIDESITEIDKPLSAGPNYNNSSTNSAKGASDNTAGTQNGSSSPSNQDQSINGVNPDGKDLFVEKISAFVQSTTTKMSLIKSKMDEMDKAYTKCSGLFGENINTMEPDEFFGIFRTFSISFERAMKDNEMEKRRKAIAEKRRLQVEMALEKRKNVSKQNVKGNKNAQGEDKSGPESDLEKRKESTGQGNGSENGTMDDLLKSLRQGNILGRQSLGNSGDSNINNGDAEQASDKDSLSGGISTGLETRKPRRRDLNLVRNSTLRRSLHRTSISLKALQMLKEIDNSSVASSLLALSKDNQFSRSNTDLLKSKDEKMTVSTMDTIEEGSQSDEESTREVTIEVDTQNLDNFSNSDDENIVPDTGSGTRDYTNSGTSLNNNSSRSLNSLTGGGYESEKF</sequence>
<dbReference type="GO" id="GO:0005938">
    <property type="term" value="C:cell cortex"/>
    <property type="evidence" value="ECO:0007669"/>
    <property type="project" value="UniProtKB-ARBA"/>
</dbReference>
<feature type="compositionally biased region" description="Basic and acidic residues" evidence="3">
    <location>
        <begin position="1255"/>
        <end position="1272"/>
    </location>
</feature>
<feature type="region of interest" description="Disordered" evidence="3">
    <location>
        <begin position="55"/>
        <end position="85"/>
    </location>
</feature>
<dbReference type="GO" id="GO:0003779">
    <property type="term" value="F:actin binding"/>
    <property type="evidence" value="ECO:0007669"/>
    <property type="project" value="InterPro"/>
</dbReference>
<dbReference type="Pfam" id="PF06367">
    <property type="entry name" value="Drf_FH3"/>
    <property type="match status" value="1"/>
</dbReference>
<evidence type="ECO:0008006" key="8">
    <source>
        <dbReference type="Google" id="ProtNLM"/>
    </source>
</evidence>
<feature type="domain" description="GBD/FH3" evidence="4">
    <location>
        <begin position="87"/>
        <end position="492"/>
    </location>
</feature>
<dbReference type="GO" id="GO:0051301">
    <property type="term" value="P:cell division"/>
    <property type="evidence" value="ECO:0007669"/>
    <property type="project" value="UniProtKB-ARBA"/>
</dbReference>
<dbReference type="InterPro" id="IPR015425">
    <property type="entry name" value="FH2_Formin"/>
</dbReference>
<dbReference type="Pfam" id="PF02181">
    <property type="entry name" value="FH2"/>
    <property type="match status" value="1"/>
</dbReference>
<evidence type="ECO:0000256" key="3">
    <source>
        <dbReference type="SAM" id="MobiDB-lite"/>
    </source>
</evidence>
<proteinExistence type="inferred from homology"/>
<dbReference type="InterPro" id="IPR011989">
    <property type="entry name" value="ARM-like"/>
</dbReference>
<evidence type="ECO:0000256" key="2">
    <source>
        <dbReference type="SAM" id="Coils"/>
    </source>
</evidence>
<dbReference type="SUPFAM" id="SSF101447">
    <property type="entry name" value="Formin homology 2 domain (FH2 domain)"/>
    <property type="match status" value="1"/>
</dbReference>
<feature type="compositionally biased region" description="Basic residues" evidence="3">
    <location>
        <begin position="707"/>
        <end position="718"/>
    </location>
</feature>
<accession>A0A2T9ZA98</accession>
<protein>
    <recommendedName>
        <fullName evidence="8">FH2 domain-containing protein</fullName>
    </recommendedName>
</protein>
<dbReference type="PROSITE" id="PS51444">
    <property type="entry name" value="FH2"/>
    <property type="match status" value="1"/>
</dbReference>
<keyword evidence="7" id="KW-1185">Reference proteome</keyword>
<comment type="similarity">
    <text evidence="1">Belongs to the formin homology family. BNI1 subfamily.</text>
</comment>
<organism evidence="6 7">
    <name type="scientific">Smittium megazygosporum</name>
    <dbReference type="NCBI Taxonomy" id="133381"/>
    <lineage>
        <taxon>Eukaryota</taxon>
        <taxon>Fungi</taxon>
        <taxon>Fungi incertae sedis</taxon>
        <taxon>Zoopagomycota</taxon>
        <taxon>Kickxellomycotina</taxon>
        <taxon>Harpellomycetes</taxon>
        <taxon>Harpellales</taxon>
        <taxon>Legeriomycetaceae</taxon>
        <taxon>Smittium</taxon>
    </lineage>
</organism>
<comment type="caution">
    <text evidence="6">The sequence shown here is derived from an EMBL/GenBank/DDBJ whole genome shotgun (WGS) entry which is preliminary data.</text>
</comment>
<dbReference type="STRING" id="133381.A0A2T9ZA98"/>
<dbReference type="GO" id="GO:0015629">
    <property type="term" value="C:actin cytoskeleton"/>
    <property type="evidence" value="ECO:0007669"/>
    <property type="project" value="UniProtKB-ARBA"/>
</dbReference>
<dbReference type="Pfam" id="PF06371">
    <property type="entry name" value="Drf_GBD"/>
    <property type="match status" value="1"/>
</dbReference>
<dbReference type="Gene3D" id="1.20.58.2220">
    <property type="entry name" value="Formin, FH2 domain"/>
    <property type="match status" value="1"/>
</dbReference>
<evidence type="ECO:0000259" key="5">
    <source>
        <dbReference type="PROSITE" id="PS51444"/>
    </source>
</evidence>
<dbReference type="GO" id="GO:0030036">
    <property type="term" value="P:actin cytoskeleton organization"/>
    <property type="evidence" value="ECO:0007669"/>
    <property type="project" value="InterPro"/>
</dbReference>
<evidence type="ECO:0000313" key="6">
    <source>
        <dbReference type="EMBL" id="PVV01490.1"/>
    </source>
</evidence>
<feature type="region of interest" description="Disordered" evidence="3">
    <location>
        <begin position="1"/>
        <end position="37"/>
    </location>
</feature>
<dbReference type="InterPro" id="IPR010473">
    <property type="entry name" value="GTPase-bd"/>
</dbReference>
<dbReference type="InterPro" id="IPR010472">
    <property type="entry name" value="FH3_dom"/>
</dbReference>
<dbReference type="SUPFAM" id="SSF48371">
    <property type="entry name" value="ARM repeat"/>
    <property type="match status" value="1"/>
</dbReference>
<feature type="compositionally biased region" description="Basic and acidic residues" evidence="3">
    <location>
        <begin position="1"/>
        <end position="12"/>
    </location>
</feature>
<feature type="region of interest" description="Disordered" evidence="3">
    <location>
        <begin position="1236"/>
        <end position="1285"/>
    </location>
</feature>
<dbReference type="GO" id="GO:0032153">
    <property type="term" value="C:cell division site"/>
    <property type="evidence" value="ECO:0007669"/>
    <property type="project" value="UniProtKB-ARBA"/>
</dbReference>
<feature type="region of interest" description="Disordered" evidence="3">
    <location>
        <begin position="1432"/>
        <end position="1484"/>
    </location>
</feature>
<dbReference type="EMBL" id="MBFS01001030">
    <property type="protein sequence ID" value="PVV01490.1"/>
    <property type="molecule type" value="Genomic_DNA"/>
</dbReference>
<feature type="region of interest" description="Disordered" evidence="3">
    <location>
        <begin position="1098"/>
        <end position="1145"/>
    </location>
</feature>
<keyword evidence="2" id="KW-0175">Coiled coil</keyword>
<reference evidence="6 7" key="1">
    <citation type="journal article" date="2018" name="MBio">
        <title>Comparative Genomics Reveals the Core Gene Toolbox for the Fungus-Insect Symbiosis.</title>
        <authorList>
            <person name="Wang Y."/>
            <person name="Stata M."/>
            <person name="Wang W."/>
            <person name="Stajich J.E."/>
            <person name="White M.M."/>
            <person name="Moncalvo J.M."/>
        </authorList>
    </citation>
    <scope>NUCLEOTIDE SEQUENCE [LARGE SCALE GENOMIC DNA]</scope>
    <source>
        <strain evidence="6 7">SC-DP-2</strain>
    </source>
</reference>
<dbReference type="Gene3D" id="1.25.10.10">
    <property type="entry name" value="Leucine-rich Repeat Variant"/>
    <property type="match status" value="1"/>
</dbReference>
<evidence type="ECO:0000256" key="1">
    <source>
        <dbReference type="ARBA" id="ARBA00037935"/>
    </source>
</evidence>
<dbReference type="InterPro" id="IPR014768">
    <property type="entry name" value="GBD/FH3_dom"/>
</dbReference>
<feature type="compositionally biased region" description="Polar residues" evidence="3">
    <location>
        <begin position="1244"/>
        <end position="1254"/>
    </location>
</feature>
<feature type="compositionally biased region" description="Low complexity" evidence="3">
    <location>
        <begin position="1457"/>
        <end position="1474"/>
    </location>
</feature>
<dbReference type="SMART" id="SM00498">
    <property type="entry name" value="FH2"/>
    <property type="match status" value="1"/>
</dbReference>
<dbReference type="SMART" id="SM01140">
    <property type="entry name" value="Drf_GBD"/>
    <property type="match status" value="1"/>
</dbReference>
<dbReference type="PANTHER" id="PTHR47102:SF2">
    <property type="entry name" value="PROTEIN BNI1"/>
    <property type="match status" value="1"/>
</dbReference>
<feature type="coiled-coil region" evidence="2">
    <location>
        <begin position="514"/>
        <end position="671"/>
    </location>
</feature>
<dbReference type="PROSITE" id="PS51232">
    <property type="entry name" value="GBD_FH3"/>
    <property type="match status" value="1"/>
</dbReference>
<feature type="compositionally biased region" description="Low complexity" evidence="3">
    <location>
        <begin position="55"/>
        <end position="72"/>
    </location>
</feature>
<feature type="coiled-coil region" evidence="2">
    <location>
        <begin position="1060"/>
        <end position="1087"/>
    </location>
</feature>
<dbReference type="Proteomes" id="UP000245609">
    <property type="component" value="Unassembled WGS sequence"/>
</dbReference>
<feature type="compositionally biased region" description="Low complexity" evidence="3">
    <location>
        <begin position="791"/>
        <end position="817"/>
    </location>
</feature>
<dbReference type="InterPro" id="IPR042201">
    <property type="entry name" value="FH2_Formin_sf"/>
</dbReference>
<feature type="region of interest" description="Disordered" evidence="3">
    <location>
        <begin position="1298"/>
        <end position="1335"/>
    </location>
</feature>
<feature type="compositionally biased region" description="Low complexity" evidence="3">
    <location>
        <begin position="1303"/>
        <end position="1314"/>
    </location>
</feature>
<feature type="domain" description="FH2" evidence="5">
    <location>
        <begin position="778"/>
        <end position="1235"/>
    </location>
</feature>
<dbReference type="InterPro" id="IPR016024">
    <property type="entry name" value="ARM-type_fold"/>
</dbReference>
<dbReference type="InterPro" id="IPR051661">
    <property type="entry name" value="Actin_filament_regulator"/>
</dbReference>
<feature type="compositionally biased region" description="Polar residues" evidence="3">
    <location>
        <begin position="687"/>
        <end position="705"/>
    </location>
</feature>
<feature type="compositionally biased region" description="Gly residues" evidence="3">
    <location>
        <begin position="1475"/>
        <end position="1484"/>
    </location>
</feature>
<feature type="region of interest" description="Disordered" evidence="3">
    <location>
        <begin position="687"/>
        <end position="817"/>
    </location>
</feature>